<evidence type="ECO:0000313" key="3">
    <source>
        <dbReference type="Proteomes" id="UP001281761"/>
    </source>
</evidence>
<comment type="caution">
    <text evidence="2">The sequence shown here is derived from an EMBL/GenBank/DDBJ whole genome shotgun (WGS) entry which is preliminary data.</text>
</comment>
<feature type="region of interest" description="Disordered" evidence="1">
    <location>
        <begin position="1"/>
        <end position="34"/>
    </location>
</feature>
<dbReference type="Proteomes" id="UP001281761">
    <property type="component" value="Unassembled WGS sequence"/>
</dbReference>
<proteinExistence type="predicted"/>
<name>A0ABQ9XVX2_9EUKA</name>
<feature type="compositionally biased region" description="Basic and acidic residues" evidence="1">
    <location>
        <begin position="1"/>
        <end position="23"/>
    </location>
</feature>
<keyword evidence="3" id="KW-1185">Reference proteome</keyword>
<dbReference type="EMBL" id="JARBJD010000065">
    <property type="protein sequence ID" value="KAK2955610.1"/>
    <property type="molecule type" value="Genomic_DNA"/>
</dbReference>
<evidence type="ECO:0000256" key="1">
    <source>
        <dbReference type="SAM" id="MobiDB-lite"/>
    </source>
</evidence>
<sequence length="107" mass="12432">MSVNHLSEHQESKHHSVSKKTDSTNKSTKSRAACEMCGIRLKQRKGRREISLIQSPAFTRVFERDERFLRARSMPSLSAMSIRLLSRRSSARYSLRLEVTRRESPQN</sequence>
<protein>
    <submittedName>
        <fullName evidence="2">Uncharacterized protein</fullName>
    </submittedName>
</protein>
<reference evidence="2 3" key="1">
    <citation type="journal article" date="2022" name="bioRxiv">
        <title>Genomics of Preaxostyla Flagellates Illuminates Evolutionary Transitions and the Path Towards Mitochondrial Loss.</title>
        <authorList>
            <person name="Novak L.V.F."/>
            <person name="Treitli S.C."/>
            <person name="Pyrih J."/>
            <person name="Halakuc P."/>
            <person name="Pipaliya S.V."/>
            <person name="Vacek V."/>
            <person name="Brzon O."/>
            <person name="Soukal P."/>
            <person name="Eme L."/>
            <person name="Dacks J.B."/>
            <person name="Karnkowska A."/>
            <person name="Elias M."/>
            <person name="Hampl V."/>
        </authorList>
    </citation>
    <scope>NUCLEOTIDE SEQUENCE [LARGE SCALE GENOMIC DNA]</scope>
    <source>
        <strain evidence="2">NAU3</strain>
        <tissue evidence="2">Gut</tissue>
    </source>
</reference>
<organism evidence="2 3">
    <name type="scientific">Blattamonas nauphoetae</name>
    <dbReference type="NCBI Taxonomy" id="2049346"/>
    <lineage>
        <taxon>Eukaryota</taxon>
        <taxon>Metamonada</taxon>
        <taxon>Preaxostyla</taxon>
        <taxon>Oxymonadida</taxon>
        <taxon>Blattamonas</taxon>
    </lineage>
</organism>
<gene>
    <name evidence="2" type="ORF">BLNAU_9469</name>
</gene>
<evidence type="ECO:0000313" key="2">
    <source>
        <dbReference type="EMBL" id="KAK2955610.1"/>
    </source>
</evidence>
<accession>A0ABQ9XVX2</accession>